<reference evidence="1 2" key="1">
    <citation type="submission" date="2015-01" db="EMBL/GenBank/DDBJ databases">
        <title>Genome Sequencing of Rickettsiales.</title>
        <authorList>
            <person name="Daugherty S.C."/>
            <person name="Su Q."/>
            <person name="Abolude K."/>
            <person name="Beier-Sexton M."/>
            <person name="Carlyon J.A."/>
            <person name="Carter R."/>
            <person name="Day N.P."/>
            <person name="Dumler S.J."/>
            <person name="Dyachenko V."/>
            <person name="Godinez A."/>
            <person name="Kurtti T.J."/>
            <person name="Lichay M."/>
            <person name="Mullins K.E."/>
            <person name="Ott S."/>
            <person name="Pappas-Brown V."/>
            <person name="Paris D.H."/>
            <person name="Patel P."/>
            <person name="Richards A.L."/>
            <person name="Sadzewicz L."/>
            <person name="Sears K."/>
            <person name="Seidman D."/>
            <person name="Sengamalay N."/>
            <person name="Stenos J."/>
            <person name="Tallon L.J."/>
            <person name="Vincent G."/>
            <person name="Fraser C.M."/>
            <person name="Munderloh U."/>
            <person name="Dunning-Hotopp J.C."/>
        </authorList>
    </citation>
    <scope>NUCLEOTIDE SEQUENCE [LARGE SCALE GENOMIC DNA]</scope>
    <source>
        <strain evidence="1 2">Ac/Pa</strain>
    </source>
</reference>
<evidence type="ECO:0000313" key="2">
    <source>
        <dbReference type="Proteomes" id="UP000033556"/>
    </source>
</evidence>
<name>A0A0F3N454_RICAM</name>
<protein>
    <submittedName>
        <fullName evidence="1">Uncharacterized protein</fullName>
    </submittedName>
</protein>
<gene>
    <name evidence="1" type="ORF">APHACPA_0685</name>
</gene>
<proteinExistence type="predicted"/>
<organism evidence="1 2">
    <name type="scientific">Rickettsia amblyommatis str. Ac/Pa</name>
    <dbReference type="NCBI Taxonomy" id="1359164"/>
    <lineage>
        <taxon>Bacteria</taxon>
        <taxon>Pseudomonadati</taxon>
        <taxon>Pseudomonadota</taxon>
        <taxon>Alphaproteobacteria</taxon>
        <taxon>Rickettsiales</taxon>
        <taxon>Rickettsiaceae</taxon>
        <taxon>Rickettsieae</taxon>
        <taxon>Rickettsia</taxon>
        <taxon>spotted fever group</taxon>
    </lineage>
</organism>
<dbReference type="EMBL" id="LANR01000001">
    <property type="protein sequence ID" value="KJV61674.1"/>
    <property type="molecule type" value="Genomic_DNA"/>
</dbReference>
<accession>A0A0F3N454</accession>
<keyword evidence="2" id="KW-1185">Reference proteome</keyword>
<evidence type="ECO:0000313" key="1">
    <source>
        <dbReference type="EMBL" id="KJV61674.1"/>
    </source>
</evidence>
<dbReference type="PATRIC" id="fig|1359164.3.peg.678"/>
<sequence>MGRSKNRHRTIIIAFRFKAYTLNPGHSYYHPDHEVEDYTIYTADNTA</sequence>
<dbReference type="AlphaFoldDB" id="A0A0F3N454"/>
<comment type="caution">
    <text evidence="1">The sequence shown here is derived from an EMBL/GenBank/DDBJ whole genome shotgun (WGS) entry which is preliminary data.</text>
</comment>
<dbReference type="Proteomes" id="UP000033556">
    <property type="component" value="Unassembled WGS sequence"/>
</dbReference>